<evidence type="ECO:0000259" key="1">
    <source>
        <dbReference type="Pfam" id="PF04149"/>
    </source>
</evidence>
<evidence type="ECO:0000313" key="3">
    <source>
        <dbReference type="Proteomes" id="UP001620295"/>
    </source>
</evidence>
<organism evidence="2 3">
    <name type="scientific">Streptomyces milbemycinicus</name>
    <dbReference type="NCBI Taxonomy" id="476552"/>
    <lineage>
        <taxon>Bacteria</taxon>
        <taxon>Bacillati</taxon>
        <taxon>Actinomycetota</taxon>
        <taxon>Actinomycetes</taxon>
        <taxon>Kitasatosporales</taxon>
        <taxon>Streptomycetaceae</taxon>
        <taxon>Streptomyces</taxon>
    </lineage>
</organism>
<dbReference type="EMBL" id="JBJDQH010000014">
    <property type="protein sequence ID" value="MFK4270661.1"/>
    <property type="molecule type" value="Genomic_DNA"/>
</dbReference>
<dbReference type="Proteomes" id="UP001620295">
    <property type="component" value="Unassembled WGS sequence"/>
</dbReference>
<reference evidence="2 3" key="1">
    <citation type="submission" date="2024-11" db="EMBL/GenBank/DDBJ databases">
        <title>The Natural Products Discovery Center: Release of the First 8490 Sequenced Strains for Exploring Actinobacteria Biosynthetic Diversity.</title>
        <authorList>
            <person name="Kalkreuter E."/>
            <person name="Kautsar S.A."/>
            <person name="Yang D."/>
            <person name="Bader C.D."/>
            <person name="Teijaro C.N."/>
            <person name="Fluegel L."/>
            <person name="Davis C.M."/>
            <person name="Simpson J.R."/>
            <person name="Lauterbach L."/>
            <person name="Steele A.D."/>
            <person name="Gui C."/>
            <person name="Meng S."/>
            <person name="Li G."/>
            <person name="Viehrig K."/>
            <person name="Ye F."/>
            <person name="Su P."/>
            <person name="Kiefer A.F."/>
            <person name="Nichols A."/>
            <person name="Cepeda A.J."/>
            <person name="Yan W."/>
            <person name="Fan B."/>
            <person name="Jiang Y."/>
            <person name="Adhikari A."/>
            <person name="Zheng C.-J."/>
            <person name="Schuster L."/>
            <person name="Cowan T.M."/>
            <person name="Smanski M.J."/>
            <person name="Chevrette M.G."/>
            <person name="De Carvalho L.P.S."/>
            <person name="Shen B."/>
        </authorList>
    </citation>
    <scope>NUCLEOTIDE SEQUENCE [LARGE SCALE GENOMIC DNA]</scope>
    <source>
        <strain evidence="2 3">NPDC020863</strain>
    </source>
</reference>
<protein>
    <submittedName>
        <fullName evidence="2">DUF397 domain-containing protein</fullName>
    </submittedName>
</protein>
<gene>
    <name evidence="2" type="ORF">ACI2L5_37900</name>
</gene>
<keyword evidence="3" id="KW-1185">Reference proteome</keyword>
<sequence>MVSSEHTVSDVSTLTGWYKSSYSGGDQGECLEVARGHADIPVRDSKDPHGPALVFEPPAWSAFVSAVKRGEFPTT</sequence>
<evidence type="ECO:0000313" key="2">
    <source>
        <dbReference type="EMBL" id="MFK4270661.1"/>
    </source>
</evidence>
<dbReference type="InterPro" id="IPR007278">
    <property type="entry name" value="DUF397"/>
</dbReference>
<accession>A0ABW8LXN2</accession>
<feature type="domain" description="DUF397" evidence="1">
    <location>
        <begin position="16"/>
        <end position="68"/>
    </location>
</feature>
<dbReference type="RefSeq" id="WP_358700820.1">
    <property type="nucleotide sequence ID" value="NZ_JBFACG010000001.1"/>
</dbReference>
<comment type="caution">
    <text evidence="2">The sequence shown here is derived from an EMBL/GenBank/DDBJ whole genome shotgun (WGS) entry which is preliminary data.</text>
</comment>
<dbReference type="Pfam" id="PF04149">
    <property type="entry name" value="DUF397"/>
    <property type="match status" value="1"/>
</dbReference>
<proteinExistence type="predicted"/>
<name>A0ABW8LXN2_9ACTN</name>